<evidence type="ECO:0000256" key="1">
    <source>
        <dbReference type="SAM" id="Phobius"/>
    </source>
</evidence>
<evidence type="ECO:0000313" key="2">
    <source>
        <dbReference type="EMBL" id="CAM58139.1"/>
    </source>
</evidence>
<sequence length="155" mass="18049">MKKIDLGQTLQILGNIAILVGILLLVYELSLNRQMMRAQTRHQIAQSIIDIQTADAANAQLMDVLVRAENGEELTMSEVWQYQARTNALFRYWENVHYQFRQGLYDQAEFSSQKATWERVLTNFSHMRRYWCAFRSDYSADFAAELDSLVKNDAC</sequence>
<dbReference type="AlphaFoldDB" id="A5CFV5"/>
<keyword evidence="1" id="KW-1133">Transmembrane helix</keyword>
<accession>A5CFV5</accession>
<keyword evidence="1" id="KW-0812">Transmembrane</keyword>
<protein>
    <submittedName>
        <fullName evidence="2">Uncharacterized protein</fullName>
    </submittedName>
</protein>
<dbReference type="EMBL" id="AM501427">
    <property type="protein sequence ID" value="CAM58139.1"/>
    <property type="molecule type" value="Genomic_DNA"/>
</dbReference>
<feature type="transmembrane region" description="Helical" evidence="1">
    <location>
        <begin position="12"/>
        <end position="31"/>
    </location>
</feature>
<proteinExistence type="predicted"/>
<name>A5CFV5_9ZZZZ</name>
<organism evidence="2">
    <name type="scientific">uncultured marine microorganism</name>
    <dbReference type="NCBI Taxonomy" id="415540"/>
    <lineage>
        <taxon>unclassified sequences</taxon>
        <taxon>environmental samples</taxon>
    </lineage>
</organism>
<reference evidence="2" key="1">
    <citation type="submission" date="2007-03" db="EMBL/GenBank/DDBJ databases">
        <title>Isolation and characterization of alkane hydroxylases from Pacific deep-sea sediment.</title>
        <authorList>
            <person name="Xu M."/>
        </authorList>
    </citation>
    <scope>NUCLEOTIDE SEQUENCE</scope>
</reference>
<keyword evidence="1" id="KW-0472">Membrane</keyword>